<dbReference type="PANTHER" id="PTHR22599">
    <property type="entry name" value="MPS ONE BINDER KINASE ACTIVATOR-LIKE MOB"/>
    <property type="match status" value="1"/>
</dbReference>
<organism evidence="2">
    <name type="scientific">Hirondellea gigas</name>
    <dbReference type="NCBI Taxonomy" id="1518452"/>
    <lineage>
        <taxon>Eukaryota</taxon>
        <taxon>Metazoa</taxon>
        <taxon>Ecdysozoa</taxon>
        <taxon>Arthropoda</taxon>
        <taxon>Crustacea</taxon>
        <taxon>Multicrustacea</taxon>
        <taxon>Malacostraca</taxon>
        <taxon>Eumalacostraca</taxon>
        <taxon>Peracarida</taxon>
        <taxon>Amphipoda</taxon>
        <taxon>Amphilochidea</taxon>
        <taxon>Lysianassida</taxon>
        <taxon>Lysianassidira</taxon>
        <taxon>Lysianassoidea</taxon>
        <taxon>Lysianassidae</taxon>
        <taxon>Hirondellea</taxon>
    </lineage>
</organism>
<feature type="binding site" evidence="1">
    <location>
        <position position="87"/>
    </location>
    <ligand>
        <name>Zn(2+)</name>
        <dbReference type="ChEBI" id="CHEBI:29105"/>
    </ligand>
</feature>
<dbReference type="InterPro" id="IPR036703">
    <property type="entry name" value="MOB_kinase_act_sf"/>
</dbReference>
<dbReference type="SMART" id="SM01388">
    <property type="entry name" value="Mob1_phocein"/>
    <property type="match status" value="1"/>
</dbReference>
<proteinExistence type="evidence at transcript level"/>
<reference evidence="2" key="1">
    <citation type="submission" date="2017-11" db="EMBL/GenBank/DDBJ databases">
        <title>The sensing device of the deep-sea amphipod.</title>
        <authorList>
            <person name="Kobayashi H."/>
            <person name="Nagahama T."/>
            <person name="Arai W."/>
            <person name="Sasagawa Y."/>
            <person name="Umeda M."/>
            <person name="Hayashi T."/>
            <person name="Nikaido I."/>
            <person name="Watanabe H."/>
            <person name="Oguri K."/>
            <person name="Kitazato H."/>
            <person name="Fujioka K."/>
            <person name="Kido Y."/>
            <person name="Takami H."/>
        </authorList>
    </citation>
    <scope>NUCLEOTIDE SEQUENCE</scope>
    <source>
        <tissue evidence="2">Whole body</tissue>
    </source>
</reference>
<dbReference type="Pfam" id="PF03637">
    <property type="entry name" value="Mob1_phocein"/>
    <property type="match status" value="1"/>
</dbReference>
<keyword evidence="1" id="KW-0479">Metal-binding</keyword>
<evidence type="ECO:0000256" key="1">
    <source>
        <dbReference type="PIRSR" id="PIRSR605301-1"/>
    </source>
</evidence>
<evidence type="ECO:0000313" key="2">
    <source>
        <dbReference type="EMBL" id="LAC27085.1"/>
    </source>
</evidence>
<accession>A0A6A7GCA3</accession>
<dbReference type="EMBL" id="IACT01007973">
    <property type="protein sequence ID" value="LAC27085.1"/>
    <property type="molecule type" value="mRNA"/>
</dbReference>
<dbReference type="SUPFAM" id="SSF101152">
    <property type="entry name" value="Mob1/phocein"/>
    <property type="match status" value="1"/>
</dbReference>
<name>A0A6A7GCA3_9CRUS</name>
<dbReference type="AlphaFoldDB" id="A0A6A7GCA3"/>
<sequence length="209" mass="24530">MTKVPRRNLPGTKRDDIGNWPILYITDLEGAFAQQEYIQMHIAKDMTNLDKICKLPERQDKAVWVFEHIRQFLIELNALVVFLTPVCTIDTCPKMSASKWEFLCAAHRQPKECCAIDYITHTLNGFTALINNSDTFPSRIRIPKSSCKYFGSIVRRLYRLFAHTYFHHRRIFDDFENQTYLCSRFVKFVSIFKLMARKSLIIPISDLNL</sequence>
<feature type="binding site" evidence="1">
    <location>
        <position position="163"/>
    </location>
    <ligand>
        <name>Zn(2+)</name>
        <dbReference type="ChEBI" id="CHEBI:29105"/>
    </ligand>
</feature>
<feature type="binding site" evidence="1">
    <location>
        <position position="92"/>
    </location>
    <ligand>
        <name>Zn(2+)</name>
        <dbReference type="ChEBI" id="CHEBI:29105"/>
    </ligand>
</feature>
<protein>
    <submittedName>
        <fullName evidence="2">MOB-like protein phocein isoform X1</fullName>
    </submittedName>
</protein>
<dbReference type="Gene3D" id="1.20.140.30">
    <property type="entry name" value="MOB kinase activator"/>
    <property type="match status" value="1"/>
</dbReference>
<dbReference type="InterPro" id="IPR005301">
    <property type="entry name" value="MOB_kinase_act_fam"/>
</dbReference>
<feature type="binding site" evidence="1">
    <location>
        <position position="168"/>
    </location>
    <ligand>
        <name>Zn(2+)</name>
        <dbReference type="ChEBI" id="CHEBI:29105"/>
    </ligand>
</feature>
<keyword evidence="1" id="KW-0862">Zinc</keyword>